<accession>A0A974AC86</accession>
<dbReference type="EMBL" id="JABWSX010000001">
    <property type="protein sequence ID" value="NVL06809.1"/>
    <property type="molecule type" value="Genomic_DNA"/>
</dbReference>
<dbReference type="AlphaFoldDB" id="A0A974AC86"/>
<organism evidence="2">
    <name type="scientific">Bradyrhizobium quebecense</name>
    <dbReference type="NCBI Taxonomy" id="2748629"/>
    <lineage>
        <taxon>Bacteria</taxon>
        <taxon>Pseudomonadati</taxon>
        <taxon>Pseudomonadota</taxon>
        <taxon>Alphaproteobacteria</taxon>
        <taxon>Hyphomicrobiales</taxon>
        <taxon>Nitrobacteraceae</taxon>
        <taxon>Bradyrhizobium</taxon>
    </lineage>
</organism>
<evidence type="ECO:0000256" key="1">
    <source>
        <dbReference type="SAM" id="SignalP"/>
    </source>
</evidence>
<gene>
    <name evidence="2" type="ORF">HU230_13940</name>
</gene>
<dbReference type="Pfam" id="PF07485">
    <property type="entry name" value="DUF1529"/>
    <property type="match status" value="2"/>
</dbReference>
<name>A0A974AC86_9BRAD</name>
<feature type="chain" id="PRO_5036971921" evidence="1">
    <location>
        <begin position="24"/>
        <end position="315"/>
    </location>
</feature>
<sequence length="315" mass="33318">MRRNTISAFIGAGCCLFASTAIGQTFDWKVFSEPFITSARAQSVDWRKIDETLGRKPAVSDDVHRYGFARSDLTVTLDGVTIKPALALGGWVAFKPAHGGVMVMGDLVLLETEINPVMAKMIAGGLEITAVHNHLLRASPATFYMHVAGHGDPAKIAATIRDALAESKTPLTSAPPASPPPAVDLDTAQLDQIIGAKGQANGGVYQFGVKRRDPISENGMPLTPVGAMGVATGINFQPTGGGKAAITGDFVLTGDEVNPVITALRTHGIEVTALHSHMLDEQPRLFFMHFWANDDAIKLAKGLRAALDKAASAKT</sequence>
<proteinExistence type="predicted"/>
<feature type="signal peptide" evidence="1">
    <location>
        <begin position="1"/>
        <end position="23"/>
    </location>
</feature>
<protein>
    <submittedName>
        <fullName evidence="2">DUF1259 domain-containing protein</fullName>
    </submittedName>
</protein>
<keyword evidence="1" id="KW-0732">Signal</keyword>
<evidence type="ECO:0000313" key="2">
    <source>
        <dbReference type="EMBL" id="NVL06809.1"/>
    </source>
</evidence>
<comment type="caution">
    <text evidence="2">The sequence shown here is derived from an EMBL/GenBank/DDBJ whole genome shotgun (WGS) entry which is preliminary data.</text>
</comment>
<dbReference type="InterPro" id="IPR011094">
    <property type="entry name" value="Uncharacterised_LppY/LpqO"/>
</dbReference>
<dbReference type="RefSeq" id="WP_176530565.1">
    <property type="nucleotide sequence ID" value="NZ_CP088022.1"/>
</dbReference>
<reference evidence="2" key="1">
    <citation type="submission" date="2020-06" db="EMBL/GenBank/DDBJ databases">
        <title>Whole Genome Sequence of Bradyrhizobium sp. Strain 66S1MB.</title>
        <authorList>
            <person name="Bromfield E."/>
            <person name="Cloutier S."/>
        </authorList>
    </citation>
    <scope>NUCLEOTIDE SEQUENCE</scope>
    <source>
        <strain evidence="2">66S1MB</strain>
    </source>
</reference>